<name>A0A249KG19_9ACTN</name>
<dbReference type="OrthoDB" id="9134227at2"/>
<dbReference type="EMBL" id="CP016773">
    <property type="protein sequence ID" value="ASY15734.1"/>
    <property type="molecule type" value="Genomic_DNA"/>
</dbReference>
<dbReference type="InterPro" id="IPR018973">
    <property type="entry name" value="MZB"/>
</dbReference>
<protein>
    <submittedName>
        <fullName evidence="2">DUF1998 domain-containing protein</fullName>
    </submittedName>
</protein>
<reference evidence="2 3" key="1">
    <citation type="submission" date="2016-07" db="EMBL/GenBank/DDBJ databases">
        <title>High microdiversification within the ubiquitous acI lineage of Actinobacteria.</title>
        <authorList>
            <person name="Neuenschwander S.M."/>
            <person name="Salcher M."/>
            <person name="Ghai R."/>
            <person name="Pernthaler J."/>
        </authorList>
    </citation>
    <scope>NUCLEOTIDE SEQUENCE [LARGE SCALE GENOMIC DNA]</scope>
    <source>
        <strain evidence="2">MMS-IA-56</strain>
    </source>
</reference>
<feature type="domain" description="MrfA-like Zn-binding" evidence="1">
    <location>
        <begin position="495"/>
        <end position="597"/>
    </location>
</feature>
<dbReference type="AlphaFoldDB" id="A0A249KG19"/>
<proteinExistence type="predicted"/>
<sequence length="633" mass="71235">MTRNQSVSNFNNQLRREQLITPFGVGAMTVLPDGMSIIMAGTDHWFGNDGGVLKSECEIDDWRLSGRLGVKHLYSPPTVKSNDGQMFVRGRLPDPKVPVLRFPTWYFCKYCSRMEKKELDFFGPLRCPNTSHLEKGMRPPVMFQVPYVVMCKSGHLDDFPWREWAHRSASITCMGVLRFAPSGNSNPQGTRVYCDSCKASRNLEFITSERNGRTYLSTALEKGEEFLCSGRRPWLGDSSDAKETCANDIRGSFRGSSNLYFSLVETSLYVPQSSSNVPEELLELLSRTYMNACKILANGDSVMASSMARQIDLQNNGGLKSYTDEEVIAAYDDIFGLNGATDFARDQSRESYLRMEYELFQSTFENDRLRIQESSTPYSETVSRYFDSIKLVPVLVETSALWGFTRYESNPSLSFEDGRKMLALNPSSSFAPDSWLPAKQTKGEGIYLQFSDALLKKWESRQSVISRVSKFTNTEFSDSFRSVQLSPRYAMIHTFSHLLIKQLVFYCGYSQASLKERLYVSDGDQSMSGLLIYTASGDSEGTLGGLVRMGKPGFLEQIIEQALREAEWCSNDPVCSESGEVQEDGDVINRLSACYACGLIPETACESFNLFLDRSLIVGELLAQDLSFFQISR</sequence>
<organism evidence="2 3">
    <name type="scientific">Candidatus Planktophila sulfonica</name>
    <dbReference type="NCBI Taxonomy" id="1884904"/>
    <lineage>
        <taxon>Bacteria</taxon>
        <taxon>Bacillati</taxon>
        <taxon>Actinomycetota</taxon>
        <taxon>Actinomycetes</taxon>
        <taxon>Candidatus Nanopelagicales</taxon>
        <taxon>Candidatus Nanopelagicaceae</taxon>
        <taxon>Candidatus Planktophila</taxon>
    </lineage>
</organism>
<dbReference type="Proteomes" id="UP000217215">
    <property type="component" value="Chromosome"/>
</dbReference>
<evidence type="ECO:0000259" key="1">
    <source>
        <dbReference type="Pfam" id="PF09369"/>
    </source>
</evidence>
<dbReference type="KEGG" id="psuf:A1sIA56_02210"/>
<gene>
    <name evidence="2" type="ORF">A1sIA56_02210</name>
</gene>
<evidence type="ECO:0000313" key="2">
    <source>
        <dbReference type="EMBL" id="ASY15734.1"/>
    </source>
</evidence>
<evidence type="ECO:0000313" key="3">
    <source>
        <dbReference type="Proteomes" id="UP000217215"/>
    </source>
</evidence>
<dbReference type="Pfam" id="PF09369">
    <property type="entry name" value="MZB"/>
    <property type="match status" value="1"/>
</dbReference>
<dbReference type="InterPro" id="IPR047721">
    <property type="entry name" value="DrmB"/>
</dbReference>
<keyword evidence="3" id="KW-1185">Reference proteome</keyword>
<dbReference type="NCBIfam" id="NF038324">
    <property type="entry name" value="DrmB_fam"/>
    <property type="match status" value="1"/>
</dbReference>
<accession>A0A249KG19</accession>